<dbReference type="InterPro" id="IPR058620">
    <property type="entry name" value="YtrI_C"/>
</dbReference>
<keyword evidence="2" id="KW-0812">Transmembrane</keyword>
<feature type="domain" description="Sporulation membrane protein YtrI C-terminal" evidence="3">
    <location>
        <begin position="80"/>
        <end position="164"/>
    </location>
</feature>
<dbReference type="EMBL" id="FNJU01000001">
    <property type="protein sequence ID" value="SDO99413.1"/>
    <property type="molecule type" value="Genomic_DNA"/>
</dbReference>
<evidence type="ECO:0000313" key="4">
    <source>
        <dbReference type="EMBL" id="SDO99413.1"/>
    </source>
</evidence>
<dbReference type="InterPro" id="IPR048198">
    <property type="entry name" value="YtrI"/>
</dbReference>
<feature type="coiled-coil region" evidence="1">
    <location>
        <begin position="45"/>
        <end position="72"/>
    </location>
</feature>
<proteinExistence type="predicted"/>
<dbReference type="Proteomes" id="UP000199159">
    <property type="component" value="Unassembled WGS sequence"/>
</dbReference>
<organism evidence="4 5">
    <name type="scientific">Litchfieldia salsa</name>
    <dbReference type="NCBI Taxonomy" id="930152"/>
    <lineage>
        <taxon>Bacteria</taxon>
        <taxon>Bacillati</taxon>
        <taxon>Bacillota</taxon>
        <taxon>Bacilli</taxon>
        <taxon>Bacillales</taxon>
        <taxon>Bacillaceae</taxon>
        <taxon>Litchfieldia</taxon>
    </lineage>
</organism>
<dbReference type="STRING" id="930152.SAMN05216565_101136"/>
<accession>A0A1H0P369</accession>
<evidence type="ECO:0000259" key="3">
    <source>
        <dbReference type="Pfam" id="PF26347"/>
    </source>
</evidence>
<dbReference type="NCBIfam" id="NF041479">
    <property type="entry name" value="spor_membprot_YtrI"/>
    <property type="match status" value="1"/>
</dbReference>
<keyword evidence="1" id="KW-0175">Coiled coil</keyword>
<protein>
    <recommendedName>
        <fullName evidence="3">Sporulation membrane protein YtrI C-terminal domain-containing protein</fullName>
    </recommendedName>
</protein>
<feature type="transmembrane region" description="Helical" evidence="2">
    <location>
        <begin position="15"/>
        <end position="37"/>
    </location>
</feature>
<keyword evidence="2" id="KW-0472">Membrane</keyword>
<dbReference type="RefSeq" id="WP_090849169.1">
    <property type="nucleotide sequence ID" value="NZ_FNJU01000001.1"/>
</dbReference>
<evidence type="ECO:0000256" key="1">
    <source>
        <dbReference type="SAM" id="Coils"/>
    </source>
</evidence>
<name>A0A1H0P369_9BACI</name>
<keyword evidence="2" id="KW-1133">Transmembrane helix</keyword>
<keyword evidence="5" id="KW-1185">Reference proteome</keyword>
<gene>
    <name evidence="4" type="ORF">SAMN05216565_101136</name>
</gene>
<reference evidence="5" key="1">
    <citation type="submission" date="2016-10" db="EMBL/GenBank/DDBJ databases">
        <authorList>
            <person name="Varghese N."/>
            <person name="Submissions S."/>
        </authorList>
    </citation>
    <scope>NUCLEOTIDE SEQUENCE [LARGE SCALE GENOMIC DNA]</scope>
    <source>
        <strain evidence="5">IBRC-M10078</strain>
    </source>
</reference>
<evidence type="ECO:0000256" key="2">
    <source>
        <dbReference type="SAM" id="Phobius"/>
    </source>
</evidence>
<evidence type="ECO:0000313" key="5">
    <source>
        <dbReference type="Proteomes" id="UP000199159"/>
    </source>
</evidence>
<sequence length="167" mass="19766">MRIPPLYQRPSWQRFFAGVVVGALISWFVFLFQYGVFQEKQVKTITKQQDRITNLEQHLDTLMENNTKLNEENKSKLKIQDFKVEIVDHKKYNLAPLTLHNLTDEVVKDLNHLIAMDVESLSKNKELLRKAIENKHYPADDKIYKLKIYAVYFDTTLELSLKIELVR</sequence>
<dbReference type="OrthoDB" id="2691164at2"/>
<dbReference type="AlphaFoldDB" id="A0A1H0P369"/>
<dbReference type="Pfam" id="PF26347">
    <property type="entry name" value="YtrI_sporulation"/>
    <property type="match status" value="1"/>
</dbReference>